<keyword evidence="2" id="KW-0997">Cell inner membrane</keyword>
<accession>A0A5A7NBX4</accession>
<dbReference type="GO" id="GO:0006935">
    <property type="term" value="P:chemotaxis"/>
    <property type="evidence" value="ECO:0007669"/>
    <property type="project" value="InterPro"/>
</dbReference>
<feature type="domain" description="T-SNARE coiled-coil homology" evidence="9">
    <location>
        <begin position="461"/>
        <end position="523"/>
    </location>
</feature>
<evidence type="ECO:0000256" key="5">
    <source>
        <dbReference type="PROSITE-ProRule" id="PRU00284"/>
    </source>
</evidence>
<dbReference type="SUPFAM" id="SSF158472">
    <property type="entry name" value="HAMP domain-like"/>
    <property type="match status" value="1"/>
</dbReference>
<dbReference type="Pfam" id="PF00015">
    <property type="entry name" value="MCPsignal"/>
    <property type="match status" value="1"/>
</dbReference>
<evidence type="ECO:0000256" key="3">
    <source>
        <dbReference type="ARBA" id="ARBA00023224"/>
    </source>
</evidence>
<evidence type="ECO:0000313" key="11">
    <source>
        <dbReference type="EMBL" id="GER05115.1"/>
    </source>
</evidence>
<keyword evidence="7" id="KW-0472">Membrane</keyword>
<dbReference type="GO" id="GO:0005886">
    <property type="term" value="C:plasma membrane"/>
    <property type="evidence" value="ECO:0007669"/>
    <property type="project" value="UniProtKB-SubCell"/>
</dbReference>
<keyword evidence="2" id="KW-1003">Cell membrane</keyword>
<dbReference type="InterPro" id="IPR004089">
    <property type="entry name" value="MCPsignal_dom"/>
</dbReference>
<feature type="region of interest" description="Disordered" evidence="6">
    <location>
        <begin position="245"/>
        <end position="281"/>
    </location>
</feature>
<keyword evidence="3 5" id="KW-0807">Transducer</keyword>
<evidence type="ECO:0000256" key="2">
    <source>
        <dbReference type="ARBA" id="ARBA00022519"/>
    </source>
</evidence>
<gene>
    <name evidence="11" type="ORF">JCM17846_27970</name>
</gene>
<evidence type="ECO:0000259" key="10">
    <source>
        <dbReference type="PROSITE" id="PS50885"/>
    </source>
</evidence>
<dbReference type="PROSITE" id="PS50192">
    <property type="entry name" value="T_SNARE"/>
    <property type="match status" value="1"/>
</dbReference>
<dbReference type="EMBL" id="BKCN01000018">
    <property type="protein sequence ID" value="GER05115.1"/>
    <property type="molecule type" value="Genomic_DNA"/>
</dbReference>
<keyword evidence="12" id="KW-1185">Reference proteome</keyword>
<feature type="domain" description="Methyl-accepting transducer" evidence="8">
    <location>
        <begin position="302"/>
        <end position="541"/>
    </location>
</feature>
<dbReference type="PRINTS" id="PR00260">
    <property type="entry name" value="CHEMTRNSDUCR"/>
</dbReference>
<comment type="similarity">
    <text evidence="4">Belongs to the methyl-accepting chemotaxis (MCP) protein family.</text>
</comment>
<feature type="compositionally biased region" description="Basic and acidic residues" evidence="6">
    <location>
        <begin position="245"/>
        <end position="279"/>
    </location>
</feature>
<dbReference type="SUPFAM" id="SSF58104">
    <property type="entry name" value="Methyl-accepting chemotaxis protein (MCP) signaling domain"/>
    <property type="match status" value="1"/>
</dbReference>
<protein>
    <recommendedName>
        <fullName evidence="13">Methyl-accepting chemotaxis protein</fullName>
    </recommendedName>
</protein>
<comment type="subcellular location">
    <subcellularLocation>
        <location evidence="1">Cell inner membrane</location>
        <topology evidence="1">Multi-pass membrane protein</topology>
    </subcellularLocation>
</comment>
<dbReference type="Pfam" id="PF00672">
    <property type="entry name" value="HAMP"/>
    <property type="match status" value="1"/>
</dbReference>
<dbReference type="Proteomes" id="UP000324996">
    <property type="component" value="Unassembled WGS sequence"/>
</dbReference>
<dbReference type="SMART" id="SM00283">
    <property type="entry name" value="MA"/>
    <property type="match status" value="1"/>
</dbReference>
<dbReference type="InterPro" id="IPR004090">
    <property type="entry name" value="Chemotax_Me-accpt_rcpt"/>
</dbReference>
<evidence type="ECO:0000256" key="6">
    <source>
        <dbReference type="SAM" id="MobiDB-lite"/>
    </source>
</evidence>
<dbReference type="InterPro" id="IPR003660">
    <property type="entry name" value="HAMP_dom"/>
</dbReference>
<dbReference type="Gene3D" id="6.10.340.10">
    <property type="match status" value="1"/>
</dbReference>
<evidence type="ECO:0000256" key="7">
    <source>
        <dbReference type="SAM" id="Phobius"/>
    </source>
</evidence>
<dbReference type="AlphaFoldDB" id="A0A5A7NBX4"/>
<evidence type="ECO:0000313" key="12">
    <source>
        <dbReference type="Proteomes" id="UP000324996"/>
    </source>
</evidence>
<reference evidence="11 12" key="1">
    <citation type="submission" date="2019-09" db="EMBL/GenBank/DDBJ databases">
        <title>NBRP : Genome information of microbial organism related human and environment.</title>
        <authorList>
            <person name="Hattori M."/>
            <person name="Oshima K."/>
            <person name="Inaba H."/>
            <person name="Suda W."/>
            <person name="Sakamoto M."/>
            <person name="Iino T."/>
            <person name="Kitahara M."/>
            <person name="Oshida Y."/>
            <person name="Iida T."/>
            <person name="Kudo T."/>
            <person name="Itoh T."/>
            <person name="Ohkuma M."/>
        </authorList>
    </citation>
    <scope>NUCLEOTIDE SEQUENCE [LARGE SCALE GENOMIC DNA]</scope>
    <source>
        <strain evidence="11 12">Q-1</strain>
    </source>
</reference>
<name>A0A5A7NBX4_9PROT</name>
<dbReference type="PANTHER" id="PTHR32089:SF112">
    <property type="entry name" value="LYSOZYME-LIKE PROTEIN-RELATED"/>
    <property type="match status" value="1"/>
</dbReference>
<evidence type="ECO:0008006" key="13">
    <source>
        <dbReference type="Google" id="ProtNLM"/>
    </source>
</evidence>
<dbReference type="RefSeq" id="WP_161760553.1">
    <property type="nucleotide sequence ID" value="NZ_BKCN01000018.1"/>
</dbReference>
<feature type="domain" description="HAMP" evidence="10">
    <location>
        <begin position="190"/>
        <end position="243"/>
    </location>
</feature>
<dbReference type="InterPro" id="IPR000727">
    <property type="entry name" value="T_SNARE_dom"/>
</dbReference>
<dbReference type="GO" id="GO:0004888">
    <property type="term" value="F:transmembrane signaling receptor activity"/>
    <property type="evidence" value="ECO:0007669"/>
    <property type="project" value="InterPro"/>
</dbReference>
<proteinExistence type="inferred from homology"/>
<dbReference type="SMART" id="SM00304">
    <property type="entry name" value="HAMP"/>
    <property type="match status" value="1"/>
</dbReference>
<comment type="caution">
    <text evidence="11">The sequence shown here is derived from an EMBL/GenBank/DDBJ whole genome shotgun (WGS) entry which is preliminary data.</text>
</comment>
<keyword evidence="7" id="KW-0812">Transmembrane</keyword>
<organism evidence="11 12">
    <name type="scientific">Iodidimonas nitroreducens</name>
    <dbReference type="NCBI Taxonomy" id="1236968"/>
    <lineage>
        <taxon>Bacteria</taxon>
        <taxon>Pseudomonadati</taxon>
        <taxon>Pseudomonadota</taxon>
        <taxon>Alphaproteobacteria</taxon>
        <taxon>Iodidimonadales</taxon>
        <taxon>Iodidimonadaceae</taxon>
        <taxon>Iodidimonas</taxon>
    </lineage>
</organism>
<dbReference type="Gene3D" id="1.10.287.950">
    <property type="entry name" value="Methyl-accepting chemotaxis protein"/>
    <property type="match status" value="1"/>
</dbReference>
<feature type="transmembrane region" description="Helical" evidence="7">
    <location>
        <begin position="165"/>
        <end position="188"/>
    </location>
</feature>
<evidence type="ECO:0000259" key="8">
    <source>
        <dbReference type="PROSITE" id="PS50111"/>
    </source>
</evidence>
<dbReference type="GO" id="GO:0007165">
    <property type="term" value="P:signal transduction"/>
    <property type="evidence" value="ECO:0007669"/>
    <property type="project" value="UniProtKB-KW"/>
</dbReference>
<dbReference type="PROSITE" id="PS50885">
    <property type="entry name" value="HAMP"/>
    <property type="match status" value="1"/>
</dbReference>
<keyword evidence="7" id="KW-1133">Transmembrane helix</keyword>
<dbReference type="PANTHER" id="PTHR32089">
    <property type="entry name" value="METHYL-ACCEPTING CHEMOTAXIS PROTEIN MCPB"/>
    <property type="match status" value="1"/>
</dbReference>
<sequence length="569" mass="61360">MLFLLGILGFLVIGGLMLVQYQIFGARTAISDQSIYLDTLERTNGMQKAFGDMKYWFSDLANSLSSEAEEQGALALKNFRASAQDLKALSPQERDKLIRNAEQIEKLSLDSLVEYMMEERSKGDALMAQARDLITENDRVISALLAKTRQDAEMAAQLVDKDSRLASLLGFAAIAILIICGLSIVVTVQKSVVMPIRQITDAMKAVSRGEQDSDIPYRDNPGELGDMARAVAIFSENGKKIDQMNAEREAQREAQEQERQRLAEEKQARDAQQQKELTRQAEQQKAMAQSVIELLQGRVFSTLDQVVSSAHELEDASSTMGSAVTKSQTTASDVSVASETATSHAQSVASAAAQMAASVQEIARQIAASTRVTSEAVSQQSRVKGTAQRMVELVGEVTRVVGLIDEIADMTNLLALNATIEAARAGEAGRGFSVVAAEVRTLAGETQKATESISRQITEIHSASRETASAVDDIGLSIQKIDEVSTAVAAAIEEQQASTDEISRSISEAADSTAGISEMIASVVRDIELTGKSATNVSELSEVLLSIASNLRTEVDGYLQTLDERKKVA</sequence>
<evidence type="ECO:0000256" key="4">
    <source>
        <dbReference type="ARBA" id="ARBA00029447"/>
    </source>
</evidence>
<dbReference type="PROSITE" id="PS50111">
    <property type="entry name" value="CHEMOTAXIS_TRANSDUC_2"/>
    <property type="match status" value="1"/>
</dbReference>
<evidence type="ECO:0000256" key="1">
    <source>
        <dbReference type="ARBA" id="ARBA00004429"/>
    </source>
</evidence>
<evidence type="ECO:0000259" key="9">
    <source>
        <dbReference type="PROSITE" id="PS50192"/>
    </source>
</evidence>